<feature type="region of interest" description="Disordered" evidence="1">
    <location>
        <begin position="1"/>
        <end position="25"/>
    </location>
</feature>
<evidence type="ECO:0000313" key="2">
    <source>
        <dbReference type="EMBL" id="GIQ88503.1"/>
    </source>
</evidence>
<dbReference type="EMBL" id="BDIP01004123">
    <property type="protein sequence ID" value="GIQ88503.1"/>
    <property type="molecule type" value="Genomic_DNA"/>
</dbReference>
<dbReference type="AlphaFoldDB" id="A0A9K3D3I7"/>
<dbReference type="Proteomes" id="UP000265618">
    <property type="component" value="Unassembled WGS sequence"/>
</dbReference>
<feature type="region of interest" description="Disordered" evidence="1">
    <location>
        <begin position="305"/>
        <end position="332"/>
    </location>
</feature>
<keyword evidence="3" id="KW-1185">Reference proteome</keyword>
<evidence type="ECO:0000256" key="1">
    <source>
        <dbReference type="SAM" id="MobiDB-lite"/>
    </source>
</evidence>
<sequence>SQTDDDVEVDQVSGSLSIPNDVDMDTDVLPGVVTSVPSESSGLHESPVIDLTGSCPSGTKASARERSIKGVTAPKVKRRSTLKMCLSSAPKVSMVDHDLARLKKKERAWLSTQQVDLYCGWLRQLVGTIPDGGGLQSITYPRNMHIQDGPGSQVVWLQVDERHFVMLTVPDDMGPMQCWDSGEFSRMTQPTQELVLWCQKHYSTRVLERGMRVALDGYTVQKDGYTCGPRALCALDIVATGTGTPNEYNVDGKEARKYILACLEAGERLPFPLQREHKEVTWGELHSLVDPVRPVRRKRRRKVWRFEASSSPPKAVPRRLMSAATAPAKTVRPASLSAATAPVQSVQTPSLSAATASVQSVQTPVLSAAPAPVQGVQTPSLSAAPAPVQSVQSPALSAATAPVQRVQSPALSAAPASVQSVQTPSLSAATAPVQSVQTPVLSAVTAPVQGVQTPSLSAATAPVQSVQSPALSAAPASVQSVQTPSLSARSALTTPVLTLKLSSGTYSTPTETCSPRDKKVPFSRRVTLLPPCSPTPKPKAPSSKEKLVFAASPTSKPIRGTSTAVSSRAVPVSDLQATRERNRQKRMFVKLDEWQDEEFDRALAYFAAESGVSTT</sequence>
<accession>A0A9K3D3I7</accession>
<feature type="non-terminal residue" evidence="2">
    <location>
        <position position="1"/>
    </location>
</feature>
<organism evidence="2 3">
    <name type="scientific">Kipferlia bialata</name>
    <dbReference type="NCBI Taxonomy" id="797122"/>
    <lineage>
        <taxon>Eukaryota</taxon>
        <taxon>Metamonada</taxon>
        <taxon>Carpediemonas-like organisms</taxon>
        <taxon>Kipferlia</taxon>
    </lineage>
</organism>
<reference evidence="2 3" key="1">
    <citation type="journal article" date="2018" name="PLoS ONE">
        <title>The draft genome of Kipferlia bialata reveals reductive genome evolution in fornicate parasites.</title>
        <authorList>
            <person name="Tanifuji G."/>
            <person name="Takabayashi S."/>
            <person name="Kume K."/>
            <person name="Takagi M."/>
            <person name="Nakayama T."/>
            <person name="Kamikawa R."/>
            <person name="Inagaki Y."/>
            <person name="Hashimoto T."/>
        </authorList>
    </citation>
    <scope>NUCLEOTIDE SEQUENCE [LARGE SCALE GENOMIC DNA]</scope>
    <source>
        <strain evidence="2">NY0173</strain>
    </source>
</reference>
<protein>
    <submittedName>
        <fullName evidence="2">Uncharacterized protein</fullName>
    </submittedName>
</protein>
<evidence type="ECO:0000313" key="3">
    <source>
        <dbReference type="Proteomes" id="UP000265618"/>
    </source>
</evidence>
<proteinExistence type="predicted"/>
<comment type="caution">
    <text evidence="2">The sequence shown here is derived from an EMBL/GenBank/DDBJ whole genome shotgun (WGS) entry which is preliminary data.</text>
</comment>
<gene>
    <name evidence="2" type="ORF">KIPB_010763</name>
</gene>
<name>A0A9K3D3I7_9EUKA</name>